<sequence length="179" mass="20105">MTASHFPTTQFSSENFVESCGAILFDLSQPTKRVCLIQYRDDEWLLPKGRRNVGESRHAAALRETQEETGYKCRIHPVTMLTRAPRADDPEDAPDSAQLCAESTEPFMLTIRELPGGSDVKIIWWYIAVFDEEGAGAAPTIPEGFSAQFFTCDEALQRLNFRNDRDVLAKAMGILEQIC</sequence>
<organism evidence="3 4">
    <name type="scientific">Aspergillus pseudoustus</name>
    <dbReference type="NCBI Taxonomy" id="1810923"/>
    <lineage>
        <taxon>Eukaryota</taxon>
        <taxon>Fungi</taxon>
        <taxon>Dikarya</taxon>
        <taxon>Ascomycota</taxon>
        <taxon>Pezizomycotina</taxon>
        <taxon>Eurotiomycetes</taxon>
        <taxon>Eurotiomycetidae</taxon>
        <taxon>Eurotiales</taxon>
        <taxon>Aspergillaceae</taxon>
        <taxon>Aspergillus</taxon>
        <taxon>Aspergillus subgen. Nidulantes</taxon>
    </lineage>
</organism>
<gene>
    <name evidence="3" type="ORF">BJY01DRAFT_79331</name>
</gene>
<reference evidence="3 4" key="1">
    <citation type="submission" date="2024-07" db="EMBL/GenBank/DDBJ databases">
        <title>Section-level genome sequencing and comparative genomics of Aspergillus sections Usti and Cavernicolus.</title>
        <authorList>
            <consortium name="Lawrence Berkeley National Laboratory"/>
            <person name="Nybo J.L."/>
            <person name="Vesth T.C."/>
            <person name="Theobald S."/>
            <person name="Frisvad J.C."/>
            <person name="Larsen T.O."/>
            <person name="Kjaerboelling I."/>
            <person name="Rothschild-Mancinelli K."/>
            <person name="Lyhne E.K."/>
            <person name="Kogle M.E."/>
            <person name="Barry K."/>
            <person name="Clum A."/>
            <person name="Na H."/>
            <person name="Ledsgaard L."/>
            <person name="Lin J."/>
            <person name="Lipzen A."/>
            <person name="Kuo A."/>
            <person name="Riley R."/>
            <person name="Mondo S."/>
            <person name="Labutti K."/>
            <person name="Haridas S."/>
            <person name="Pangalinan J."/>
            <person name="Salamov A.A."/>
            <person name="Simmons B.A."/>
            <person name="Magnuson J.K."/>
            <person name="Chen J."/>
            <person name="Drula E."/>
            <person name="Henrissat B."/>
            <person name="Wiebenga A."/>
            <person name="Lubbers R.J."/>
            <person name="Gomes A.C."/>
            <person name="Makela M.R."/>
            <person name="Stajich J."/>
            <person name="Grigoriev I.V."/>
            <person name="Mortensen U.H."/>
            <person name="De Vries R.P."/>
            <person name="Baker S.E."/>
            <person name="Andersen M.R."/>
        </authorList>
    </citation>
    <scope>NUCLEOTIDE SEQUENCE [LARGE SCALE GENOMIC DNA]</scope>
    <source>
        <strain evidence="3 4">CBS 123904</strain>
    </source>
</reference>
<dbReference type="SUPFAM" id="SSF55811">
    <property type="entry name" value="Nudix"/>
    <property type="match status" value="1"/>
</dbReference>
<dbReference type="PANTHER" id="PTHR21340:SF0">
    <property type="entry name" value="BIS(5'-NUCLEOSYL)-TETRAPHOSPHATASE [ASYMMETRICAL]"/>
    <property type="match status" value="1"/>
</dbReference>
<dbReference type="PROSITE" id="PS00893">
    <property type="entry name" value="NUDIX_BOX"/>
    <property type="match status" value="1"/>
</dbReference>
<evidence type="ECO:0000259" key="2">
    <source>
        <dbReference type="PROSITE" id="PS51462"/>
    </source>
</evidence>
<feature type="domain" description="Nudix hydrolase" evidence="2">
    <location>
        <begin position="15"/>
        <end position="172"/>
    </location>
</feature>
<dbReference type="PANTHER" id="PTHR21340">
    <property type="entry name" value="DIADENOSINE 5,5-P1,P4-TETRAPHOSPHATE PYROPHOSPHOHYDROLASE MUTT"/>
    <property type="match status" value="1"/>
</dbReference>
<keyword evidence="1" id="KW-0378">Hydrolase</keyword>
<keyword evidence="4" id="KW-1185">Reference proteome</keyword>
<name>A0ABR4KM12_9EURO</name>
<dbReference type="PROSITE" id="PS51462">
    <property type="entry name" value="NUDIX"/>
    <property type="match status" value="1"/>
</dbReference>
<dbReference type="Pfam" id="PF00293">
    <property type="entry name" value="NUDIX"/>
    <property type="match status" value="1"/>
</dbReference>
<accession>A0ABR4KM12</accession>
<evidence type="ECO:0000313" key="3">
    <source>
        <dbReference type="EMBL" id="KAL2853315.1"/>
    </source>
</evidence>
<dbReference type="Gene3D" id="3.90.79.10">
    <property type="entry name" value="Nucleoside Triphosphate Pyrophosphohydrolase"/>
    <property type="match status" value="1"/>
</dbReference>
<dbReference type="InterPro" id="IPR051325">
    <property type="entry name" value="Nudix_hydrolase_domain"/>
</dbReference>
<comment type="caution">
    <text evidence="3">The sequence shown here is derived from an EMBL/GenBank/DDBJ whole genome shotgun (WGS) entry which is preliminary data.</text>
</comment>
<evidence type="ECO:0000256" key="1">
    <source>
        <dbReference type="ARBA" id="ARBA00022801"/>
    </source>
</evidence>
<evidence type="ECO:0000313" key="4">
    <source>
        <dbReference type="Proteomes" id="UP001610446"/>
    </source>
</evidence>
<dbReference type="InterPro" id="IPR015797">
    <property type="entry name" value="NUDIX_hydrolase-like_dom_sf"/>
</dbReference>
<protein>
    <submittedName>
        <fullName evidence="3">NUDIX hydrolase domain-like protein</fullName>
    </submittedName>
</protein>
<dbReference type="InterPro" id="IPR020084">
    <property type="entry name" value="NUDIX_hydrolase_CS"/>
</dbReference>
<dbReference type="Proteomes" id="UP001610446">
    <property type="component" value="Unassembled WGS sequence"/>
</dbReference>
<dbReference type="EMBL" id="JBFXLU010000021">
    <property type="protein sequence ID" value="KAL2853315.1"/>
    <property type="molecule type" value="Genomic_DNA"/>
</dbReference>
<proteinExistence type="predicted"/>
<dbReference type="InterPro" id="IPR000086">
    <property type="entry name" value="NUDIX_hydrolase_dom"/>
</dbReference>